<dbReference type="EMBL" id="JAGQLK010000121">
    <property type="protein sequence ID" value="MCA9383728.1"/>
    <property type="molecule type" value="Genomic_DNA"/>
</dbReference>
<organism evidence="1 2">
    <name type="scientific">Candidatus Dojkabacteria bacterium</name>
    <dbReference type="NCBI Taxonomy" id="2099670"/>
    <lineage>
        <taxon>Bacteria</taxon>
        <taxon>Candidatus Dojkabacteria</taxon>
    </lineage>
</organism>
<dbReference type="Proteomes" id="UP000783287">
    <property type="component" value="Unassembled WGS sequence"/>
</dbReference>
<accession>A0A955RJE7</accession>
<name>A0A955RJE7_9BACT</name>
<evidence type="ECO:0000313" key="2">
    <source>
        <dbReference type="Proteomes" id="UP000783287"/>
    </source>
</evidence>
<sequence>MNNIYTAYTKGVENKNLIEQEELKLAELRSEAEELKYLERYYSSVEFQRIYARESQNLAEPGETLYYVNRPEELIIDYYEETDDPITLNEHAKWWSKLILGK</sequence>
<proteinExistence type="predicted"/>
<reference evidence="1" key="1">
    <citation type="submission" date="2020-04" db="EMBL/GenBank/DDBJ databases">
        <authorList>
            <person name="Zhang T."/>
        </authorList>
    </citation>
    <scope>NUCLEOTIDE SEQUENCE</scope>
    <source>
        <strain evidence="1">HKST-UBA14</strain>
    </source>
</reference>
<dbReference type="AlphaFoldDB" id="A0A955RJE7"/>
<protein>
    <submittedName>
        <fullName evidence="1">Uncharacterized protein</fullName>
    </submittedName>
</protein>
<comment type="caution">
    <text evidence="1">The sequence shown here is derived from an EMBL/GenBank/DDBJ whole genome shotgun (WGS) entry which is preliminary data.</text>
</comment>
<evidence type="ECO:0000313" key="1">
    <source>
        <dbReference type="EMBL" id="MCA9383728.1"/>
    </source>
</evidence>
<gene>
    <name evidence="1" type="ORF">KC909_05145</name>
</gene>
<reference evidence="1" key="2">
    <citation type="journal article" date="2021" name="Microbiome">
        <title>Successional dynamics and alternative stable states in a saline activated sludge microbial community over 9 years.</title>
        <authorList>
            <person name="Wang Y."/>
            <person name="Ye J."/>
            <person name="Ju F."/>
            <person name="Liu L."/>
            <person name="Boyd J.A."/>
            <person name="Deng Y."/>
            <person name="Parks D.H."/>
            <person name="Jiang X."/>
            <person name="Yin X."/>
            <person name="Woodcroft B.J."/>
            <person name="Tyson G.W."/>
            <person name="Hugenholtz P."/>
            <person name="Polz M.F."/>
            <person name="Zhang T."/>
        </authorList>
    </citation>
    <scope>NUCLEOTIDE SEQUENCE</scope>
    <source>
        <strain evidence="1">HKST-UBA14</strain>
    </source>
</reference>